<keyword evidence="3" id="KW-1185">Reference proteome</keyword>
<organism evidence="2 3">
    <name type="scientific">Alloacidobacterium dinghuense</name>
    <dbReference type="NCBI Taxonomy" id="2763107"/>
    <lineage>
        <taxon>Bacteria</taxon>
        <taxon>Pseudomonadati</taxon>
        <taxon>Acidobacteriota</taxon>
        <taxon>Terriglobia</taxon>
        <taxon>Terriglobales</taxon>
        <taxon>Acidobacteriaceae</taxon>
        <taxon>Alloacidobacterium</taxon>
    </lineage>
</organism>
<name>A0A7G8BD46_9BACT</name>
<evidence type="ECO:0000259" key="1">
    <source>
        <dbReference type="SMART" id="SM00901"/>
    </source>
</evidence>
<dbReference type="Proteomes" id="UP000515312">
    <property type="component" value="Chromosome"/>
</dbReference>
<dbReference type="RefSeq" id="WP_186740381.1">
    <property type="nucleotide sequence ID" value="NZ_CP060394.1"/>
</dbReference>
<dbReference type="KEGG" id="adin:H7849_15040"/>
<protein>
    <submittedName>
        <fullName evidence="2">FRG domain-containing protein</fullName>
    </submittedName>
</protein>
<evidence type="ECO:0000313" key="2">
    <source>
        <dbReference type="EMBL" id="QNI30466.1"/>
    </source>
</evidence>
<dbReference type="EMBL" id="CP060394">
    <property type="protein sequence ID" value="QNI30466.1"/>
    <property type="molecule type" value="Genomic_DNA"/>
</dbReference>
<evidence type="ECO:0000313" key="3">
    <source>
        <dbReference type="Proteomes" id="UP000515312"/>
    </source>
</evidence>
<reference evidence="2 3" key="1">
    <citation type="submission" date="2020-08" db="EMBL/GenBank/DDBJ databases">
        <title>Edaphobacter telluris sp. nov. and Acidobacterium dinghuensis sp. nov., two acidobacteria isolated from forest soil.</title>
        <authorList>
            <person name="Fu J."/>
            <person name="Qiu L."/>
        </authorList>
    </citation>
    <scope>NUCLEOTIDE SEQUENCE [LARGE SCALE GENOMIC DNA]</scope>
    <source>
        <strain evidence="2">4Y35</strain>
    </source>
</reference>
<dbReference type="SMART" id="SM00901">
    <property type="entry name" value="FRG"/>
    <property type="match status" value="1"/>
</dbReference>
<dbReference type="AlphaFoldDB" id="A0A7G8BD46"/>
<feature type="domain" description="FRG" evidence="1">
    <location>
        <begin position="94"/>
        <end position="209"/>
    </location>
</feature>
<dbReference type="InterPro" id="IPR014966">
    <property type="entry name" value="FRG-dom"/>
</dbReference>
<sequence length="327" mass="37141">MSAPEFLASRAGSRTACTRITPYTLYIVANAAILKSGAAKIVETIGSKTLWSFMPGESEAQECKCTTIRKIEPVNVLSYLELATKIAELQYRNRDYVLLFRGQPKDYKNFQHNTTLKPSLFRDSSGRNPSEDTLRGRFEDLDNAERNLVDSYSQRGFLGKQWVERHQIVRWAILQHYEVCPTPLLDVTHSLRIAASFATTDETEEAFIFVLGVPNLSGAITASAEAGIQIVRLSSVCPPSALRPHIQEGYLLGEYPQMVGFEQKELYRHYEIDFGLRLVAKFRFNPLTFWKTDDFPKVNKQALYPLLADDPLRAMAEDIKNRLPLRN</sequence>
<proteinExistence type="predicted"/>
<accession>A0A7G8BD46</accession>
<gene>
    <name evidence="2" type="ORF">H7849_15040</name>
</gene>
<dbReference type="Pfam" id="PF08867">
    <property type="entry name" value="FRG"/>
    <property type="match status" value="1"/>
</dbReference>